<evidence type="ECO:0000256" key="3">
    <source>
        <dbReference type="ARBA" id="ARBA00023242"/>
    </source>
</evidence>
<comment type="caution">
    <text evidence="6">The sequence shown here is derived from an EMBL/GenBank/DDBJ whole genome shotgun (WGS) entry which is preliminary data.</text>
</comment>
<feature type="domain" description="HTH myb-type" evidence="5">
    <location>
        <begin position="242"/>
        <end position="301"/>
    </location>
</feature>
<dbReference type="Proteomes" id="UP000717585">
    <property type="component" value="Unassembled WGS sequence"/>
</dbReference>
<evidence type="ECO:0000313" key="6">
    <source>
        <dbReference type="EMBL" id="KAG9397502.1"/>
    </source>
</evidence>
<dbReference type="Pfam" id="PF00249">
    <property type="entry name" value="Myb_DNA-binding"/>
    <property type="match status" value="1"/>
</dbReference>
<dbReference type="OrthoDB" id="60033at2759"/>
<reference evidence="6" key="1">
    <citation type="submission" date="2021-05" db="EMBL/GenBank/DDBJ databases">
        <title>A free-living protist that lacks canonical eukaryotic 1 DNA replication and segregation systems.</title>
        <authorList>
            <person name="Salas-Leiva D.E."/>
            <person name="Tromer E.C."/>
            <person name="Curtis B.A."/>
            <person name="Jerlstrom-Hultqvist J."/>
            <person name="Kolisko M."/>
            <person name="Yi Z."/>
            <person name="Salas-Leiva J.S."/>
            <person name="Gallot-Lavallee L."/>
            <person name="Kops G.J.P.L."/>
            <person name="Archibald J.M."/>
            <person name="Simpson A.G.B."/>
            <person name="Roger A.J."/>
        </authorList>
    </citation>
    <scope>NUCLEOTIDE SEQUENCE</scope>
    <source>
        <strain evidence="6">BICM</strain>
    </source>
</reference>
<dbReference type="InterPro" id="IPR044841">
    <property type="entry name" value="LUX/BOA-like"/>
</dbReference>
<dbReference type="InterPro" id="IPR001005">
    <property type="entry name" value="SANT/Myb"/>
</dbReference>
<feature type="region of interest" description="Disordered" evidence="4">
    <location>
        <begin position="176"/>
        <end position="209"/>
    </location>
</feature>
<keyword evidence="2" id="KW-0804">Transcription</keyword>
<feature type="compositionally biased region" description="Low complexity" evidence="4">
    <location>
        <begin position="179"/>
        <end position="194"/>
    </location>
</feature>
<dbReference type="SUPFAM" id="SSF46689">
    <property type="entry name" value="Homeodomain-like"/>
    <property type="match status" value="1"/>
</dbReference>
<dbReference type="InterPro" id="IPR006447">
    <property type="entry name" value="Myb_dom_plants"/>
</dbReference>
<dbReference type="NCBIfam" id="TIGR01557">
    <property type="entry name" value="myb_SHAQKYF"/>
    <property type="match status" value="1"/>
</dbReference>
<evidence type="ECO:0000256" key="1">
    <source>
        <dbReference type="ARBA" id="ARBA00023015"/>
    </source>
</evidence>
<dbReference type="GO" id="GO:0005634">
    <property type="term" value="C:nucleus"/>
    <property type="evidence" value="ECO:0007669"/>
    <property type="project" value="TreeGrafter"/>
</dbReference>
<evidence type="ECO:0000256" key="2">
    <source>
        <dbReference type="ARBA" id="ARBA00023163"/>
    </source>
</evidence>
<keyword evidence="3" id="KW-0539">Nucleus</keyword>
<dbReference type="GO" id="GO:0003700">
    <property type="term" value="F:DNA-binding transcription factor activity"/>
    <property type="evidence" value="ECO:0007669"/>
    <property type="project" value="InterPro"/>
</dbReference>
<dbReference type="AlphaFoldDB" id="A0A8J6BCS6"/>
<dbReference type="EMBL" id="JAHDYR010000001">
    <property type="protein sequence ID" value="KAG9397502.1"/>
    <property type="molecule type" value="Genomic_DNA"/>
</dbReference>
<proteinExistence type="predicted"/>
<accession>A0A8J6BCS6</accession>
<dbReference type="Gene3D" id="1.10.10.60">
    <property type="entry name" value="Homeodomain-like"/>
    <property type="match status" value="1"/>
</dbReference>
<name>A0A8J6BCS6_9EUKA</name>
<sequence>MDFELLDDRVFQSEAMFFGSAFEVRDEKSQKGKIPSNCAPGFADQPTSAFNNNVLPPPSVEQRPSFTATGPISFCPAPVITPVNPSSVSPIAFTTPATVPQQVQVIEIPRLVPLDTDNMVCIPDDGAVQRVTKVQTKEGKNEHAIYIPVYNTRLAPVTTSQPLYIPRQMPVQVKFESTPAKPAAPAAAQPAAPKKAAKPVSRSSSFLQTQRMAPKFPRMDRSAFVAHQDDAYASRPEGKVGKDGRRRLVWTPELHNRFVTAVRVLGIKSSVPKNVLQLMNVEGITRENVASRLQKFRLFVRRMHAGLGDLADDVPLEDSHLTAEIEQAALNSSKLCT</sequence>
<organism evidence="6 7">
    <name type="scientific">Carpediemonas membranifera</name>
    <dbReference type="NCBI Taxonomy" id="201153"/>
    <lineage>
        <taxon>Eukaryota</taxon>
        <taxon>Metamonada</taxon>
        <taxon>Carpediemonas-like organisms</taxon>
        <taxon>Carpediemonas</taxon>
    </lineage>
</organism>
<dbReference type="FunFam" id="1.10.10.60:FF:000007">
    <property type="entry name" value="Two-component response regulator"/>
    <property type="match status" value="1"/>
</dbReference>
<evidence type="ECO:0000259" key="5">
    <source>
        <dbReference type="PROSITE" id="PS51294"/>
    </source>
</evidence>
<evidence type="ECO:0000256" key="4">
    <source>
        <dbReference type="SAM" id="MobiDB-lite"/>
    </source>
</evidence>
<protein>
    <submittedName>
        <fullName evidence="6">Myb-like DNA-binding domain</fullName>
    </submittedName>
</protein>
<dbReference type="PANTHER" id="PTHR31442:SF29">
    <property type="entry name" value="HOMEODOMAIN-LIKE SUPERFAMILY PROTEIN"/>
    <property type="match status" value="1"/>
</dbReference>
<dbReference type="PROSITE" id="PS51294">
    <property type="entry name" value="HTH_MYB"/>
    <property type="match status" value="1"/>
</dbReference>
<keyword evidence="1" id="KW-0805">Transcription regulation</keyword>
<gene>
    <name evidence="6" type="ORF">J8273_0632</name>
</gene>
<dbReference type="PANTHER" id="PTHR31442">
    <property type="entry name" value="HOMEODOMAIN-LIKE SUPERFAMILY PROTEIN-RELATED"/>
    <property type="match status" value="1"/>
</dbReference>
<dbReference type="InterPro" id="IPR017930">
    <property type="entry name" value="Myb_dom"/>
</dbReference>
<dbReference type="InterPro" id="IPR009057">
    <property type="entry name" value="Homeodomain-like_sf"/>
</dbReference>
<evidence type="ECO:0000313" key="7">
    <source>
        <dbReference type="Proteomes" id="UP000717585"/>
    </source>
</evidence>
<keyword evidence="7" id="KW-1185">Reference proteome</keyword>
<keyword evidence="6" id="KW-0238">DNA-binding</keyword>
<dbReference type="GO" id="GO:0003677">
    <property type="term" value="F:DNA binding"/>
    <property type="evidence" value="ECO:0007669"/>
    <property type="project" value="UniProtKB-KW"/>
</dbReference>